<gene>
    <name evidence="2" type="ORF">SAMN02745123_02377</name>
</gene>
<dbReference type="STRING" id="1121421.SAMN02745123_02377"/>
<proteinExistence type="predicted"/>
<dbReference type="RefSeq" id="WP_072914576.1">
    <property type="nucleotide sequence ID" value="NZ_FRAR01000017.1"/>
</dbReference>
<evidence type="ECO:0000313" key="2">
    <source>
        <dbReference type="EMBL" id="SHK58104.1"/>
    </source>
</evidence>
<evidence type="ECO:0008006" key="4">
    <source>
        <dbReference type="Google" id="ProtNLM"/>
    </source>
</evidence>
<keyword evidence="1" id="KW-1133">Transmembrane helix</keyword>
<organism evidence="2 3">
    <name type="scientific">Desulforamulus aeronauticus DSM 10349</name>
    <dbReference type="NCBI Taxonomy" id="1121421"/>
    <lineage>
        <taxon>Bacteria</taxon>
        <taxon>Bacillati</taxon>
        <taxon>Bacillota</taxon>
        <taxon>Clostridia</taxon>
        <taxon>Eubacteriales</taxon>
        <taxon>Peptococcaceae</taxon>
        <taxon>Desulforamulus</taxon>
    </lineage>
</organism>
<feature type="transmembrane region" description="Helical" evidence="1">
    <location>
        <begin position="27"/>
        <end position="45"/>
    </location>
</feature>
<dbReference type="EMBL" id="FRAR01000017">
    <property type="protein sequence ID" value="SHK58104.1"/>
    <property type="molecule type" value="Genomic_DNA"/>
</dbReference>
<keyword evidence="1" id="KW-0812">Transmembrane</keyword>
<evidence type="ECO:0000256" key="1">
    <source>
        <dbReference type="SAM" id="Phobius"/>
    </source>
</evidence>
<keyword evidence="1" id="KW-0472">Membrane</keyword>
<reference evidence="3" key="1">
    <citation type="submission" date="2016-11" db="EMBL/GenBank/DDBJ databases">
        <authorList>
            <person name="Varghese N."/>
            <person name="Submissions S."/>
        </authorList>
    </citation>
    <scope>NUCLEOTIDE SEQUENCE [LARGE SCALE GENOMIC DNA]</scope>
    <source>
        <strain evidence="3">DSM 10349</strain>
    </source>
</reference>
<accession>A0A1M6TMD6</accession>
<protein>
    <recommendedName>
        <fullName evidence="4">Tetratricopeptide repeat-containing protein</fullName>
    </recommendedName>
</protein>
<evidence type="ECO:0000313" key="3">
    <source>
        <dbReference type="Proteomes" id="UP000183997"/>
    </source>
</evidence>
<dbReference type="AlphaFoldDB" id="A0A1M6TMD6"/>
<sequence>MWVYWLSLGALTVLLFFPYKKIFSTSIAIRASIATFILGFIYPLLQAALSLWQAGMIIGVLLLLLSVIISKIDSRWNASKNTDTLEPEQMIAEAPEQSVEGQVVWEYALRQELHQERHVNAISTETENSIMLEQSPSVDDALAESPVMAKEPLLEEPVISEEPVAELLPDEPAMPEEPVAELPPEEPVIPEESMVELLPEEPAMQKESVVELLPEEPVMRKEPVVELLPEEPVMQEEPATEPSSLQAFVASGSPRTLLVEGLRLAKQQQYAQAIRRFQKVVADQTEPELLYLAICELSSLYQHLGLYPMASEIIGAFENHPVLRQHPGMANLKQKRKFIQCLITLLNRDRHGHIPYAEVPAAVRREAFDSLNNKHLIS</sequence>
<dbReference type="OrthoDB" id="1786162at2"/>
<keyword evidence="3" id="KW-1185">Reference proteome</keyword>
<feature type="transmembrane region" description="Helical" evidence="1">
    <location>
        <begin position="51"/>
        <end position="70"/>
    </location>
</feature>
<dbReference type="Proteomes" id="UP000183997">
    <property type="component" value="Unassembled WGS sequence"/>
</dbReference>
<name>A0A1M6TMD6_9FIRM</name>